<feature type="transmembrane region" description="Helical" evidence="7">
    <location>
        <begin position="484"/>
        <end position="507"/>
    </location>
</feature>
<keyword evidence="5 7" id="KW-1133">Transmembrane helix</keyword>
<evidence type="ECO:0000256" key="6">
    <source>
        <dbReference type="ARBA" id="ARBA00023136"/>
    </source>
</evidence>
<evidence type="ECO:0000256" key="7">
    <source>
        <dbReference type="SAM" id="Phobius"/>
    </source>
</evidence>
<feature type="transmembrane region" description="Helical" evidence="7">
    <location>
        <begin position="311"/>
        <end position="340"/>
    </location>
</feature>
<comment type="subcellular location">
    <subcellularLocation>
        <location evidence="1">Cell membrane</location>
        <topology evidence="1">Multi-pass membrane protein</topology>
    </subcellularLocation>
</comment>
<accession>A0A328Z9U9</accession>
<keyword evidence="6 7" id="KW-0472">Membrane</keyword>
<feature type="transmembrane region" description="Helical" evidence="7">
    <location>
        <begin position="800"/>
        <end position="820"/>
    </location>
</feature>
<feature type="transmembrane region" description="Helical" evidence="7">
    <location>
        <begin position="266"/>
        <end position="290"/>
    </location>
</feature>
<dbReference type="GO" id="GO:0044874">
    <property type="term" value="P:lipoprotein localization to outer membrane"/>
    <property type="evidence" value="ECO:0007669"/>
    <property type="project" value="TreeGrafter"/>
</dbReference>
<evidence type="ECO:0000259" key="8">
    <source>
        <dbReference type="Pfam" id="PF02687"/>
    </source>
</evidence>
<proteinExistence type="inferred from homology"/>
<evidence type="ECO:0000256" key="4">
    <source>
        <dbReference type="ARBA" id="ARBA00022692"/>
    </source>
</evidence>
<evidence type="ECO:0000256" key="1">
    <source>
        <dbReference type="ARBA" id="ARBA00004651"/>
    </source>
</evidence>
<keyword evidence="4 7" id="KW-0812">Transmembrane</keyword>
<protein>
    <submittedName>
        <fullName evidence="9">Putative ABC transport system permease protein</fullName>
    </submittedName>
</protein>
<comment type="caution">
    <text evidence="9">The sequence shown here is derived from an EMBL/GenBank/DDBJ whole genome shotgun (WGS) entry which is preliminary data.</text>
</comment>
<evidence type="ECO:0000256" key="5">
    <source>
        <dbReference type="ARBA" id="ARBA00022989"/>
    </source>
</evidence>
<feature type="transmembrane region" description="Helical" evidence="7">
    <location>
        <begin position="747"/>
        <end position="769"/>
    </location>
</feature>
<feature type="transmembrane region" description="Helical" evidence="7">
    <location>
        <begin position="360"/>
        <end position="383"/>
    </location>
</feature>
<dbReference type="EMBL" id="QLTA01000016">
    <property type="protein sequence ID" value="RAR82841.1"/>
    <property type="molecule type" value="Genomic_DNA"/>
</dbReference>
<name>A0A328Z9U9_9BURK</name>
<keyword evidence="3" id="KW-1003">Cell membrane</keyword>
<dbReference type="InterPro" id="IPR003838">
    <property type="entry name" value="ABC3_permease_C"/>
</dbReference>
<evidence type="ECO:0000256" key="3">
    <source>
        <dbReference type="ARBA" id="ARBA00022475"/>
    </source>
</evidence>
<comment type="similarity">
    <text evidence="2">Belongs to the ABC-4 integral membrane protein family. LolC/E subfamily.</text>
</comment>
<dbReference type="PANTHER" id="PTHR30489:SF0">
    <property type="entry name" value="LIPOPROTEIN-RELEASING SYSTEM TRANSMEMBRANE PROTEIN LOLE"/>
    <property type="match status" value="1"/>
</dbReference>
<dbReference type="AlphaFoldDB" id="A0A328Z9U9"/>
<feature type="domain" description="ABC3 transporter permease C-terminal" evidence="8">
    <location>
        <begin position="268"/>
        <end position="388"/>
    </location>
</feature>
<dbReference type="OrthoDB" id="5291724at2"/>
<dbReference type="RefSeq" id="WP_111877175.1">
    <property type="nucleotide sequence ID" value="NZ_CBCSGC010000110.1"/>
</dbReference>
<dbReference type="Proteomes" id="UP000248856">
    <property type="component" value="Unassembled WGS sequence"/>
</dbReference>
<evidence type="ECO:0000256" key="2">
    <source>
        <dbReference type="ARBA" id="ARBA00005236"/>
    </source>
</evidence>
<keyword evidence="10" id="KW-1185">Reference proteome</keyword>
<sequence>MLALLRTFSWQELRHHPWRAAAAVVSVMLGVALAFAVHVIHASALSEFSQAVRAASGQPDLQLRAAQGPLPEALYGRVATHPLVLRAGPLLEVTVQATAPGADPARAAPVALRVLGADPLLLPAMAPELVPRAFPGAGRLAMLSPGTLFLNAAALQALGLEGGRRAALRLRSGLAVLDAEVAGSVAAGGPALAVMDIGAAQDLFGRGGTLSRIDVQLRPGQGVEAFQAALPALLQGMGAAPQVAVVRPQDAAQRTDQLSRAYRVNLTVLALVALFTGAYLVFSVLALSVAQRAPQFALLAVLGAPPRARRALVLAESAALGLAGSAAGIALGTALAALALRQLGGDLGGGYFAGVQTPLHWSPGAALLYGALGVAAALAGGWWPARAAEQLPPAQTLKGLGAAWGTGPRLGPAALAVAAGGALALLPPVAGIPLGAYLSVALLLVGGIGLLPAAVEILLAGLARRAARRPLALLALERARRMRGMAAVAVGGVVASLSLAVALTVMVDSFRGSVMQWLDAVLPAPLYVRAAGAAGAAGDDGAAFPPGWDAAVARLPGVERAEGLRAGSLLLDPARPAVALLARPLGGSGGAGGGASHSLPLVQGPLPVPDGRVGLYVSEAVLDLYGVRPGGDWPALSQAFRPLVVDSTAPTATFFIAGVWRDYVRQFGAVALERADYIRLTGDARISDLAVWPAPGTDESALRAAIGQEAARLADTGPAPPALEFSTARAIRERSLALFDRSFAVTYWLQAVAIGIGLFGVAASFSAQVLARRKEFGLLAHLGLTRAQVLAVVAGEGAAWTAVGAVAGTALGLAVSAVLVHVVNPQSFHWTMDLRIPAARLLALCAAVVLTGSLAAWLSGHAAGRRDAVLAVKEDW</sequence>
<reference evidence="9 10" key="1">
    <citation type="submission" date="2018-06" db="EMBL/GenBank/DDBJ databases">
        <title>Genomic Encyclopedia of Archaeal and Bacterial Type Strains, Phase II (KMG-II): from individual species to whole genera.</title>
        <authorList>
            <person name="Goeker M."/>
        </authorList>
    </citation>
    <scope>NUCLEOTIDE SEQUENCE [LARGE SCALE GENOMIC DNA]</scope>
    <source>
        <strain evidence="9 10">CFPB 3232</strain>
    </source>
</reference>
<gene>
    <name evidence="9" type="ORF">AX018_101648</name>
</gene>
<dbReference type="PANTHER" id="PTHR30489">
    <property type="entry name" value="LIPOPROTEIN-RELEASING SYSTEM TRANSMEMBRANE PROTEIN LOLE"/>
    <property type="match status" value="1"/>
</dbReference>
<feature type="transmembrane region" description="Helical" evidence="7">
    <location>
        <begin position="841"/>
        <end position="860"/>
    </location>
</feature>
<evidence type="ECO:0000313" key="10">
    <source>
        <dbReference type="Proteomes" id="UP000248856"/>
    </source>
</evidence>
<dbReference type="GO" id="GO:0098797">
    <property type="term" value="C:plasma membrane protein complex"/>
    <property type="evidence" value="ECO:0007669"/>
    <property type="project" value="TreeGrafter"/>
</dbReference>
<dbReference type="InterPro" id="IPR051447">
    <property type="entry name" value="Lipoprotein-release_system"/>
</dbReference>
<dbReference type="Pfam" id="PF02687">
    <property type="entry name" value="FtsX"/>
    <property type="match status" value="2"/>
</dbReference>
<feature type="transmembrane region" description="Helical" evidence="7">
    <location>
        <begin position="436"/>
        <end position="463"/>
    </location>
</feature>
<feature type="domain" description="ABC3 transporter permease C-terminal" evidence="8">
    <location>
        <begin position="751"/>
        <end position="860"/>
    </location>
</feature>
<organism evidence="9 10">
    <name type="scientific">Paracidovorax anthurii</name>
    <dbReference type="NCBI Taxonomy" id="78229"/>
    <lineage>
        <taxon>Bacteria</taxon>
        <taxon>Pseudomonadati</taxon>
        <taxon>Pseudomonadota</taxon>
        <taxon>Betaproteobacteria</taxon>
        <taxon>Burkholderiales</taxon>
        <taxon>Comamonadaceae</taxon>
        <taxon>Paracidovorax</taxon>
    </lineage>
</organism>
<feature type="transmembrane region" description="Helical" evidence="7">
    <location>
        <begin position="410"/>
        <end position="430"/>
    </location>
</feature>
<feature type="transmembrane region" description="Helical" evidence="7">
    <location>
        <begin position="20"/>
        <end position="40"/>
    </location>
</feature>
<evidence type="ECO:0000313" key="9">
    <source>
        <dbReference type="EMBL" id="RAR82841.1"/>
    </source>
</evidence>